<evidence type="ECO:0000313" key="3">
    <source>
        <dbReference type="Proteomes" id="UP000541444"/>
    </source>
</evidence>
<dbReference type="Gene3D" id="3.30.420.10">
    <property type="entry name" value="Ribonuclease H-like superfamily/Ribonuclease H"/>
    <property type="match status" value="1"/>
</dbReference>
<name>A0A7J7MAX9_9MAGN</name>
<protein>
    <recommendedName>
        <fullName evidence="1">RNase H type-1 domain-containing protein</fullName>
    </recommendedName>
</protein>
<dbReference type="GO" id="GO:0003676">
    <property type="term" value="F:nucleic acid binding"/>
    <property type="evidence" value="ECO:0007669"/>
    <property type="project" value="InterPro"/>
</dbReference>
<dbReference type="Proteomes" id="UP000541444">
    <property type="component" value="Unassembled WGS sequence"/>
</dbReference>
<dbReference type="InterPro" id="IPR002156">
    <property type="entry name" value="RNaseH_domain"/>
</dbReference>
<keyword evidence="3" id="KW-1185">Reference proteome</keyword>
<sequence>MGFYEMFYEMERMDVERNEITFLGVLSACNHGGLVKKVKGQAIANFLVDFPVDDPDWEKDVVDNKDEPPTVQSEEKSNWVTKNGWKLLTEGSVGPAGSGVGIVLITPSNDRLKKSIHLNFEVTNNVAEYEVLIHGLDLVLTLGVAELSVYTDSLLIVNHHAGIYQANGKRIDYAATVVERMNKFQTIFMEHLPRGENRHSDALAYLAGVLGSEARYLKINIISNHNINAIVSNTINTGGNEKIESD</sequence>
<dbReference type="OrthoDB" id="1166700at2759"/>
<accession>A0A7J7MAX9</accession>
<feature type="domain" description="RNase H type-1" evidence="1">
    <location>
        <begin position="97"/>
        <end position="205"/>
    </location>
</feature>
<dbReference type="PANTHER" id="PTHR48475:SF1">
    <property type="entry name" value="RNASE H TYPE-1 DOMAIN-CONTAINING PROTEIN"/>
    <property type="match status" value="1"/>
</dbReference>
<evidence type="ECO:0000259" key="1">
    <source>
        <dbReference type="Pfam" id="PF13456"/>
    </source>
</evidence>
<dbReference type="InterPro" id="IPR036397">
    <property type="entry name" value="RNaseH_sf"/>
</dbReference>
<reference evidence="2 3" key="1">
    <citation type="journal article" date="2020" name="IScience">
        <title>Genome Sequencing of the Endangered Kingdonia uniflora (Circaeasteraceae, Ranunculales) Reveals Potential Mechanisms of Evolutionary Specialization.</title>
        <authorList>
            <person name="Sun Y."/>
            <person name="Deng T."/>
            <person name="Zhang A."/>
            <person name="Moore M.J."/>
            <person name="Landis J.B."/>
            <person name="Lin N."/>
            <person name="Zhang H."/>
            <person name="Zhang X."/>
            <person name="Huang J."/>
            <person name="Zhang X."/>
            <person name="Sun H."/>
            <person name="Wang H."/>
        </authorList>
    </citation>
    <scope>NUCLEOTIDE SEQUENCE [LARGE SCALE GENOMIC DNA]</scope>
    <source>
        <strain evidence="2">TB1705</strain>
        <tissue evidence="2">Leaf</tissue>
    </source>
</reference>
<dbReference type="InterPro" id="IPR012337">
    <property type="entry name" value="RNaseH-like_sf"/>
</dbReference>
<evidence type="ECO:0000313" key="2">
    <source>
        <dbReference type="EMBL" id="KAF6151908.1"/>
    </source>
</evidence>
<dbReference type="CDD" id="cd09279">
    <property type="entry name" value="RNase_HI_like"/>
    <property type="match status" value="1"/>
</dbReference>
<dbReference type="AlphaFoldDB" id="A0A7J7MAX9"/>
<dbReference type="GO" id="GO:0004523">
    <property type="term" value="F:RNA-DNA hybrid ribonuclease activity"/>
    <property type="evidence" value="ECO:0007669"/>
    <property type="project" value="InterPro"/>
</dbReference>
<dbReference type="Pfam" id="PF13456">
    <property type="entry name" value="RVT_3"/>
    <property type="match status" value="1"/>
</dbReference>
<gene>
    <name evidence="2" type="ORF">GIB67_010482</name>
</gene>
<dbReference type="EMBL" id="JACGCM010001659">
    <property type="protein sequence ID" value="KAF6151908.1"/>
    <property type="molecule type" value="Genomic_DNA"/>
</dbReference>
<organism evidence="2 3">
    <name type="scientific">Kingdonia uniflora</name>
    <dbReference type="NCBI Taxonomy" id="39325"/>
    <lineage>
        <taxon>Eukaryota</taxon>
        <taxon>Viridiplantae</taxon>
        <taxon>Streptophyta</taxon>
        <taxon>Embryophyta</taxon>
        <taxon>Tracheophyta</taxon>
        <taxon>Spermatophyta</taxon>
        <taxon>Magnoliopsida</taxon>
        <taxon>Ranunculales</taxon>
        <taxon>Circaeasteraceae</taxon>
        <taxon>Kingdonia</taxon>
    </lineage>
</organism>
<comment type="caution">
    <text evidence="2">The sequence shown here is derived from an EMBL/GenBank/DDBJ whole genome shotgun (WGS) entry which is preliminary data.</text>
</comment>
<dbReference type="PANTHER" id="PTHR48475">
    <property type="entry name" value="RIBONUCLEASE H"/>
    <property type="match status" value="1"/>
</dbReference>
<dbReference type="SUPFAM" id="SSF53098">
    <property type="entry name" value="Ribonuclease H-like"/>
    <property type="match status" value="1"/>
</dbReference>
<proteinExistence type="predicted"/>